<dbReference type="InterPro" id="IPR051397">
    <property type="entry name" value="Zn-ADH-like_protein"/>
</dbReference>
<dbReference type="InterPro" id="IPR011032">
    <property type="entry name" value="GroES-like_sf"/>
</dbReference>
<evidence type="ECO:0000259" key="1">
    <source>
        <dbReference type="Pfam" id="PF08240"/>
    </source>
</evidence>
<dbReference type="Pfam" id="PF08240">
    <property type="entry name" value="ADH_N"/>
    <property type="match status" value="1"/>
</dbReference>
<dbReference type="PANTHER" id="PTHR43677:SF4">
    <property type="entry name" value="QUINONE OXIDOREDUCTASE-LIKE PROTEIN 2"/>
    <property type="match status" value="1"/>
</dbReference>
<dbReference type="SUPFAM" id="SSF51735">
    <property type="entry name" value="NAD(P)-binding Rossmann-fold domains"/>
    <property type="match status" value="1"/>
</dbReference>
<organism evidence="2 3">
    <name type="scientific">Streptomyces ureilyticus</name>
    <dbReference type="NCBI Taxonomy" id="1775131"/>
    <lineage>
        <taxon>Bacteria</taxon>
        <taxon>Bacillati</taxon>
        <taxon>Actinomycetota</taxon>
        <taxon>Actinomycetes</taxon>
        <taxon>Kitasatosporales</taxon>
        <taxon>Streptomycetaceae</taxon>
        <taxon>Streptomyces</taxon>
    </lineage>
</organism>
<comment type="caution">
    <text evidence="2">The sequence shown here is derived from an EMBL/GenBank/DDBJ whole genome shotgun (WGS) entry which is preliminary data.</text>
</comment>
<keyword evidence="3" id="KW-1185">Reference proteome</keyword>
<dbReference type="SUPFAM" id="SSF50129">
    <property type="entry name" value="GroES-like"/>
    <property type="match status" value="1"/>
</dbReference>
<sequence>MRAAVITRARGAPALQEVDEPLPTEHGTVVTVTAAGVNPQDLVVAVGVNQPPPVPYVPGSEGVGTVGDGTRVYFGRTHLPHGSFAERAVTLADSVQEIPDALADGAALAIGVAGISARLSLTWKACLRQGEQVLVLGATGSVGRIAVQAVKVLGAGRVVAAGRNPAVLDAIKERGADEAVRLDDDCPAALRRRARADSTWWWRCSTERRCSR</sequence>
<dbReference type="RefSeq" id="WP_165340131.1">
    <property type="nucleotide sequence ID" value="NZ_JAAKZX010000041.1"/>
</dbReference>
<dbReference type="EMBL" id="JAAKZX010000041">
    <property type="protein sequence ID" value="NGO43520.1"/>
    <property type="molecule type" value="Genomic_DNA"/>
</dbReference>
<dbReference type="InterPro" id="IPR036291">
    <property type="entry name" value="NAD(P)-bd_dom_sf"/>
</dbReference>
<evidence type="ECO:0000313" key="3">
    <source>
        <dbReference type="Proteomes" id="UP001518140"/>
    </source>
</evidence>
<evidence type="ECO:0000313" key="2">
    <source>
        <dbReference type="EMBL" id="NGO43520.1"/>
    </source>
</evidence>
<dbReference type="InterPro" id="IPR013154">
    <property type="entry name" value="ADH-like_N"/>
</dbReference>
<accession>A0ABX0DS22</accession>
<feature type="domain" description="Alcohol dehydrogenase-like N-terminal" evidence="1">
    <location>
        <begin position="27"/>
        <end position="68"/>
    </location>
</feature>
<reference evidence="2 3" key="1">
    <citation type="submission" date="2020-02" db="EMBL/GenBank/DDBJ databases">
        <title>Whole-genome analyses of novel actinobacteria.</title>
        <authorList>
            <person name="Sahin N."/>
            <person name="Tokatli A."/>
        </authorList>
    </citation>
    <scope>NUCLEOTIDE SEQUENCE [LARGE SCALE GENOMIC DNA]</scope>
    <source>
        <strain evidence="2 3">YC419</strain>
    </source>
</reference>
<dbReference type="Gene3D" id="3.90.180.10">
    <property type="entry name" value="Medium-chain alcohol dehydrogenases, catalytic domain"/>
    <property type="match status" value="1"/>
</dbReference>
<name>A0ABX0DS22_9ACTN</name>
<proteinExistence type="predicted"/>
<dbReference type="Gene3D" id="3.40.50.720">
    <property type="entry name" value="NAD(P)-binding Rossmann-like Domain"/>
    <property type="match status" value="1"/>
</dbReference>
<dbReference type="Proteomes" id="UP001518140">
    <property type="component" value="Unassembled WGS sequence"/>
</dbReference>
<dbReference type="PANTHER" id="PTHR43677">
    <property type="entry name" value="SHORT-CHAIN DEHYDROGENASE/REDUCTASE"/>
    <property type="match status" value="1"/>
</dbReference>
<gene>
    <name evidence="2" type="ORF">G6048_15575</name>
</gene>
<protein>
    <recommendedName>
        <fullName evidence="1">Alcohol dehydrogenase-like N-terminal domain-containing protein</fullName>
    </recommendedName>
</protein>